<evidence type="ECO:0000256" key="2">
    <source>
        <dbReference type="ARBA" id="ARBA00023295"/>
    </source>
</evidence>
<gene>
    <name evidence="5" type="ORF">Q5716_00125</name>
</gene>
<dbReference type="Gene3D" id="3.20.20.80">
    <property type="entry name" value="Glycosidases"/>
    <property type="match status" value="1"/>
</dbReference>
<dbReference type="InterPro" id="IPR017853">
    <property type="entry name" value="GH"/>
</dbReference>
<evidence type="ECO:0000313" key="5">
    <source>
        <dbReference type="EMBL" id="MDO7880625.1"/>
    </source>
</evidence>
<keyword evidence="2 3" id="KW-0326">Glycosidase</keyword>
<dbReference type="Proteomes" id="UP001241072">
    <property type="component" value="Unassembled WGS sequence"/>
</dbReference>
<proteinExistence type="inferred from homology"/>
<dbReference type="Pfam" id="PF00150">
    <property type="entry name" value="Cellulase"/>
    <property type="match status" value="1"/>
</dbReference>
<feature type="domain" description="Glycoside hydrolase family 5" evidence="4">
    <location>
        <begin position="45"/>
        <end position="288"/>
    </location>
</feature>
<protein>
    <submittedName>
        <fullName evidence="5">Cellulase family glycosylhydrolase</fullName>
    </submittedName>
</protein>
<reference evidence="5 6" key="1">
    <citation type="submission" date="2023-07" db="EMBL/GenBank/DDBJ databases">
        <title>Protaetiibacter sp. nov WY-16 isolated from soil.</title>
        <authorList>
            <person name="Liu B."/>
            <person name="Wan Y."/>
        </authorList>
    </citation>
    <scope>NUCLEOTIDE SEQUENCE [LARGE SCALE GENOMIC DNA]</scope>
    <source>
        <strain evidence="5 6">WY-16</strain>
    </source>
</reference>
<accession>A0ABT9BHX0</accession>
<dbReference type="CDD" id="cd03143">
    <property type="entry name" value="A4_beta-galactosidase_middle_domain"/>
    <property type="match status" value="1"/>
</dbReference>
<evidence type="ECO:0000256" key="3">
    <source>
        <dbReference type="RuleBase" id="RU361153"/>
    </source>
</evidence>
<dbReference type="RefSeq" id="WP_305001057.1">
    <property type="nucleotide sequence ID" value="NZ_JAUQUB010000001.1"/>
</dbReference>
<keyword evidence="1 3" id="KW-0378">Hydrolase</keyword>
<comment type="similarity">
    <text evidence="3">Belongs to the glycosyl hydrolase 5 (cellulase A) family.</text>
</comment>
<keyword evidence="6" id="KW-1185">Reference proteome</keyword>
<name>A0ABT9BHX0_9MICO</name>
<evidence type="ECO:0000313" key="6">
    <source>
        <dbReference type="Proteomes" id="UP001241072"/>
    </source>
</evidence>
<dbReference type="InterPro" id="IPR001547">
    <property type="entry name" value="Glyco_hydro_5"/>
</dbReference>
<organism evidence="5 6">
    <name type="scientific">Antiquaquibacter soli</name>
    <dbReference type="NCBI Taxonomy" id="3064523"/>
    <lineage>
        <taxon>Bacteria</taxon>
        <taxon>Bacillati</taxon>
        <taxon>Actinomycetota</taxon>
        <taxon>Actinomycetes</taxon>
        <taxon>Micrococcales</taxon>
        <taxon>Microbacteriaceae</taxon>
        <taxon>Antiquaquibacter</taxon>
    </lineage>
</organism>
<evidence type="ECO:0000259" key="4">
    <source>
        <dbReference type="Pfam" id="PF00150"/>
    </source>
</evidence>
<dbReference type="InterPro" id="IPR029062">
    <property type="entry name" value="Class_I_gatase-like"/>
</dbReference>
<evidence type="ECO:0000256" key="1">
    <source>
        <dbReference type="ARBA" id="ARBA00022801"/>
    </source>
</evidence>
<comment type="caution">
    <text evidence="5">The sequence shown here is derived from an EMBL/GenBank/DDBJ whole genome shotgun (WGS) entry which is preliminary data.</text>
</comment>
<dbReference type="SUPFAM" id="SSF51445">
    <property type="entry name" value="(Trans)glycosidases"/>
    <property type="match status" value="1"/>
</dbReference>
<dbReference type="EMBL" id="JAUQUB010000001">
    <property type="protein sequence ID" value="MDO7880625.1"/>
    <property type="molecule type" value="Genomic_DNA"/>
</dbReference>
<sequence length="644" mass="71562">MSAEPLDRPGPHLDSQVILGVNYWSRAGGPFMWRAYDDTVVREELRTLVDAGFTMTRSFLFWPDFHPEPGVIDEERMAAYDRFLAASEELGIPTIPTFLVGHMSGEDWDVPWRDGRDLYTDPFMLEQQGWFIRRVVERFGPSPAVYGWLVSNEFTNYAGQSDPDSVRLWAETCCAAVRDGGSDKPLSLGDGAWTMELSGRESGFRIRRQLDLVDFIGPHSYPMGTDQVRVHSSAAYSCELAQFGLPVILEEFGVPDALSSDAAASDLYRQSFHLSLLAGATGWMPWNNTDFDLWEQDPYRHHPFELRFGLTRADGSPKQQLGEVTAFREILDRVDFPRTRREATRTSILLPSFIDQHPRISPEERPAISVVTHHAYLAAQRAGLAPAIVRELDELERTDLVIVPSNKLITAPTVTLLEEWAAAGSHVYWSWFSGVSGSHRGSWWPDVAALAGMPHTLRYGLREPVDDVVEWTVTTPFGSLAAGESLLFPVAGSIEARHMLPLDDSALPEGVEVLARDQRGRAALVRRRVGDGAVYLSTYSIEYFGATREHSSRDDDVLRLYAALAAEAGAAGEVASGDDRVVVDGLRHEDGRRFTWFVNVSGDTVPVTPTLPAGESLEGLDGAPAAQFELEPFGVRVLERRTRS</sequence>
<dbReference type="Gene3D" id="3.40.50.880">
    <property type="match status" value="1"/>
</dbReference>